<reference evidence="2 3" key="1">
    <citation type="submission" date="2023-11" db="EMBL/GenBank/DDBJ databases">
        <title>Plant-associative lifestyle of Vibrio porteresiae and its evolutionary dynamics.</title>
        <authorList>
            <person name="Rameshkumar N."/>
            <person name="Kirti K."/>
        </authorList>
    </citation>
    <scope>NUCLEOTIDE SEQUENCE [LARGE SCALE GENOMIC DNA]</scope>
    <source>
        <strain evidence="2 3">MSSRF30</strain>
    </source>
</reference>
<name>A0ABZ0QJS1_9VIBR</name>
<dbReference type="Proteomes" id="UP001304071">
    <property type="component" value="Chromosome 2"/>
</dbReference>
<feature type="transmembrane region" description="Helical" evidence="1">
    <location>
        <begin position="26"/>
        <end position="49"/>
    </location>
</feature>
<evidence type="ECO:0008006" key="4">
    <source>
        <dbReference type="Google" id="ProtNLM"/>
    </source>
</evidence>
<keyword evidence="1" id="KW-1133">Transmembrane helix</keyword>
<proteinExistence type="predicted"/>
<accession>A0ABZ0QJS1</accession>
<keyword evidence="1" id="KW-0812">Transmembrane</keyword>
<keyword evidence="1" id="KW-0472">Membrane</keyword>
<sequence>MFSAGLCGAGDIKLLFVLIPIIDHQWLLLCFMLMFALGGILGIGLWLGDKIWPQCKLKTKGVPYAVPICISFGFGLFLTAITH</sequence>
<dbReference type="EMBL" id="CP138204">
    <property type="protein sequence ID" value="WPC76457.1"/>
    <property type="molecule type" value="Genomic_DNA"/>
</dbReference>
<protein>
    <recommendedName>
        <fullName evidence="4">Prepilin type IV endopeptidase peptidase domain-containing protein</fullName>
    </recommendedName>
</protein>
<organism evidence="2 3">
    <name type="scientific">Vibrio porteresiae DSM 19223</name>
    <dbReference type="NCBI Taxonomy" id="1123496"/>
    <lineage>
        <taxon>Bacteria</taxon>
        <taxon>Pseudomonadati</taxon>
        <taxon>Pseudomonadota</taxon>
        <taxon>Gammaproteobacteria</taxon>
        <taxon>Vibrionales</taxon>
        <taxon>Vibrionaceae</taxon>
        <taxon>Vibrio</taxon>
    </lineage>
</organism>
<evidence type="ECO:0000256" key="1">
    <source>
        <dbReference type="SAM" id="Phobius"/>
    </source>
</evidence>
<feature type="transmembrane region" description="Helical" evidence="1">
    <location>
        <begin position="61"/>
        <end position="81"/>
    </location>
</feature>
<gene>
    <name evidence="2" type="ORF">R8Z52_18175</name>
</gene>
<evidence type="ECO:0000313" key="2">
    <source>
        <dbReference type="EMBL" id="WPC76457.1"/>
    </source>
</evidence>
<keyword evidence="3" id="KW-1185">Reference proteome</keyword>
<evidence type="ECO:0000313" key="3">
    <source>
        <dbReference type="Proteomes" id="UP001304071"/>
    </source>
</evidence>